<name>A0A0E3GMJ7_9CAUD</name>
<organism evidence="1 2">
    <name type="scientific">Enterobacteria phage JenP2</name>
    <dbReference type="NCBI Taxonomy" id="1610838"/>
    <lineage>
        <taxon>Viruses</taxon>
        <taxon>Duplodnaviria</taxon>
        <taxon>Heunggongvirae</taxon>
        <taxon>Uroviricota</taxon>
        <taxon>Caudoviricetes</taxon>
        <taxon>Queuovirinae</taxon>
        <taxon>Nonagvirus</taxon>
        <taxon>Nonagvirus JenP2</taxon>
    </lineage>
</organism>
<evidence type="ECO:0000313" key="1">
    <source>
        <dbReference type="EMBL" id="AKA60977.1"/>
    </source>
</evidence>
<sequence length="92" mass="11207">MKDIILKFKDKKEYQNFLTRINWQDNEELQDKILLDEIGYTYTNISTSEEEEPIYIRNDGYFVNVRILNFDFNQQIFDGYVVTLDQPLREWA</sequence>
<protein>
    <submittedName>
        <fullName evidence="1">Uncharacterized protein</fullName>
    </submittedName>
</protein>
<dbReference type="RefSeq" id="YP_009216962.1">
    <property type="nucleotide sequence ID" value="NC_028997.1"/>
</dbReference>
<dbReference type="GeneID" id="26643461"/>
<proteinExistence type="predicted"/>
<reference evidence="2" key="2">
    <citation type="submission" date="2015-01" db="EMBL/GenBank/DDBJ databases">
        <title>Complete sequence of three novel 9g-like phages.</title>
        <authorList>
            <person name="Carstens A.B."/>
            <person name="Hansen L.H."/>
            <person name="Kot W."/>
        </authorList>
    </citation>
    <scope>NUCLEOTIDE SEQUENCE [LARGE SCALE GENOMIC DNA]</scope>
</reference>
<dbReference type="OrthoDB" id="29208at10239"/>
<accession>A0A0E3GMJ7</accession>
<reference evidence="1 2" key="1">
    <citation type="journal article" date="2015" name="Genome Announc.">
        <title>Complete Genome Sequences of Four Novel Escherichia coli Bacteriophages Belonging to New Phage Groups.</title>
        <authorList>
            <person name="Carstens A.B."/>
            <person name="Kot W."/>
            <person name="Hansen L.H."/>
        </authorList>
    </citation>
    <scope>NUCLEOTIDE SEQUENCE [LARGE SCALE GENOMIC DNA]</scope>
</reference>
<dbReference type="EMBL" id="KP719133">
    <property type="protein sequence ID" value="AKA60977.1"/>
    <property type="molecule type" value="Genomic_DNA"/>
</dbReference>
<dbReference type="KEGG" id="vg:26643461"/>
<dbReference type="Proteomes" id="UP000033024">
    <property type="component" value="Segment"/>
</dbReference>
<keyword evidence="2" id="KW-1185">Reference proteome</keyword>
<evidence type="ECO:0000313" key="2">
    <source>
        <dbReference type="Proteomes" id="UP000033024"/>
    </source>
</evidence>